<comment type="caution">
    <text evidence="9">The sequence shown here is derived from an EMBL/GenBank/DDBJ whole genome shotgun (WGS) entry which is preliminary data.</text>
</comment>
<keyword evidence="3" id="KW-0227">DNA damage</keyword>
<dbReference type="EC" id="3.4.-.-" evidence="8"/>
<accession>A0AAE2VBZ3</accession>
<keyword evidence="5" id="KW-0190">Covalent protein-DNA linkage</keyword>
<dbReference type="EMBL" id="JAENIG010000004">
    <property type="protein sequence ID" value="MBK1855000.1"/>
    <property type="molecule type" value="Genomic_DNA"/>
</dbReference>
<dbReference type="GO" id="GO:0003697">
    <property type="term" value="F:single-stranded DNA binding"/>
    <property type="evidence" value="ECO:0007669"/>
    <property type="project" value="InterPro"/>
</dbReference>
<keyword evidence="10" id="KW-1185">Reference proteome</keyword>
<dbReference type="Gene3D" id="3.90.1680.10">
    <property type="entry name" value="SOS response associated peptidase-like"/>
    <property type="match status" value="1"/>
</dbReference>
<proteinExistence type="inferred from homology"/>
<keyword evidence="4 8" id="KW-0378">Hydrolase</keyword>
<evidence type="ECO:0000256" key="5">
    <source>
        <dbReference type="ARBA" id="ARBA00023124"/>
    </source>
</evidence>
<name>A0AAE2VBZ3_9BACT</name>
<evidence type="ECO:0000256" key="8">
    <source>
        <dbReference type="RuleBase" id="RU364100"/>
    </source>
</evidence>
<evidence type="ECO:0000256" key="1">
    <source>
        <dbReference type="ARBA" id="ARBA00008136"/>
    </source>
</evidence>
<dbReference type="AlphaFoldDB" id="A0AAE2VBZ3"/>
<dbReference type="SUPFAM" id="SSF143081">
    <property type="entry name" value="BB1717-like"/>
    <property type="match status" value="1"/>
</dbReference>
<dbReference type="Pfam" id="PF02586">
    <property type="entry name" value="SRAP"/>
    <property type="match status" value="1"/>
</dbReference>
<evidence type="ECO:0000256" key="6">
    <source>
        <dbReference type="ARBA" id="ARBA00023125"/>
    </source>
</evidence>
<dbReference type="Proteomes" id="UP000634206">
    <property type="component" value="Unassembled WGS sequence"/>
</dbReference>
<comment type="similarity">
    <text evidence="1 8">Belongs to the SOS response-associated peptidase family.</text>
</comment>
<organism evidence="9 10">
    <name type="scientific">Oceaniferula flava</name>
    <dbReference type="NCBI Taxonomy" id="2800421"/>
    <lineage>
        <taxon>Bacteria</taxon>
        <taxon>Pseudomonadati</taxon>
        <taxon>Verrucomicrobiota</taxon>
        <taxon>Verrucomicrobiia</taxon>
        <taxon>Verrucomicrobiales</taxon>
        <taxon>Verrucomicrobiaceae</taxon>
        <taxon>Oceaniferula</taxon>
    </lineage>
</organism>
<dbReference type="GO" id="GO:0016829">
    <property type="term" value="F:lyase activity"/>
    <property type="evidence" value="ECO:0007669"/>
    <property type="project" value="UniProtKB-KW"/>
</dbReference>
<evidence type="ECO:0000256" key="7">
    <source>
        <dbReference type="ARBA" id="ARBA00023239"/>
    </source>
</evidence>
<dbReference type="GO" id="GO:0106300">
    <property type="term" value="P:protein-DNA covalent cross-linking repair"/>
    <property type="evidence" value="ECO:0007669"/>
    <property type="project" value="InterPro"/>
</dbReference>
<reference evidence="9" key="1">
    <citation type="submission" date="2021-01" db="EMBL/GenBank/DDBJ databases">
        <title>Modified the classification status of verrucomicrobia.</title>
        <authorList>
            <person name="Feng X."/>
        </authorList>
    </citation>
    <scope>NUCLEOTIDE SEQUENCE</scope>
    <source>
        <strain evidence="9">5K15</strain>
    </source>
</reference>
<evidence type="ECO:0000313" key="9">
    <source>
        <dbReference type="EMBL" id="MBK1855000.1"/>
    </source>
</evidence>
<evidence type="ECO:0000256" key="2">
    <source>
        <dbReference type="ARBA" id="ARBA00022670"/>
    </source>
</evidence>
<dbReference type="GO" id="GO:0006508">
    <property type="term" value="P:proteolysis"/>
    <property type="evidence" value="ECO:0007669"/>
    <property type="project" value="UniProtKB-KW"/>
</dbReference>
<keyword evidence="2 8" id="KW-0645">Protease</keyword>
<dbReference type="PANTHER" id="PTHR13604:SF0">
    <property type="entry name" value="ABASIC SITE PROCESSING PROTEIN HMCES"/>
    <property type="match status" value="1"/>
</dbReference>
<dbReference type="InterPro" id="IPR036590">
    <property type="entry name" value="SRAP-like"/>
</dbReference>
<evidence type="ECO:0000256" key="4">
    <source>
        <dbReference type="ARBA" id="ARBA00022801"/>
    </source>
</evidence>
<sequence length="198" mass="22308">MCSVYEFGRGKKMAGVKAPVSGLDDFADAVKLVRRTDSAPVVLGGDEAQVMRWGFERKGLGVVNNTRSDNLDSPMWREAFAERRCLIPVLAFYEWSGAKGHKRTHRFTSPDGGLLWMAGIWEESQELGRCFSMLTTESNTLMEPIHNRMPAVLTPAECDYYLKGHMETFRPKPDLLEVTDAANPLLKNKPSHIQDELF</sequence>
<dbReference type="PANTHER" id="PTHR13604">
    <property type="entry name" value="DC12-RELATED"/>
    <property type="match status" value="1"/>
</dbReference>
<keyword evidence="7" id="KW-0456">Lyase</keyword>
<evidence type="ECO:0000256" key="3">
    <source>
        <dbReference type="ARBA" id="ARBA00022763"/>
    </source>
</evidence>
<gene>
    <name evidence="9" type="ORF">JIN83_08510</name>
</gene>
<dbReference type="RefSeq" id="WP_309489611.1">
    <property type="nucleotide sequence ID" value="NZ_JAENIG010000004.1"/>
</dbReference>
<keyword evidence="6" id="KW-0238">DNA-binding</keyword>
<dbReference type="GO" id="GO:0008233">
    <property type="term" value="F:peptidase activity"/>
    <property type="evidence" value="ECO:0007669"/>
    <property type="project" value="UniProtKB-KW"/>
</dbReference>
<dbReference type="InterPro" id="IPR003738">
    <property type="entry name" value="SRAP"/>
</dbReference>
<evidence type="ECO:0000313" key="10">
    <source>
        <dbReference type="Proteomes" id="UP000634206"/>
    </source>
</evidence>
<protein>
    <recommendedName>
        <fullName evidence="8">Abasic site processing protein</fullName>
        <ecNumber evidence="8">3.4.-.-</ecNumber>
    </recommendedName>
</protein>